<dbReference type="PANTHER" id="PTHR45138:SF9">
    <property type="entry name" value="DIGUANYLATE CYCLASE DGCM-RELATED"/>
    <property type="match status" value="1"/>
</dbReference>
<feature type="transmembrane region" description="Helical" evidence="5">
    <location>
        <begin position="56"/>
        <end position="74"/>
    </location>
</feature>
<dbReference type="SMART" id="SM00267">
    <property type="entry name" value="GGDEF"/>
    <property type="match status" value="1"/>
</dbReference>
<keyword evidence="5" id="KW-0812">Transmembrane</keyword>
<feature type="compositionally biased region" description="Basic residues" evidence="4">
    <location>
        <begin position="342"/>
        <end position="364"/>
    </location>
</feature>
<comment type="caution">
    <text evidence="7">The sequence shown here is derived from an EMBL/GenBank/DDBJ whole genome shotgun (WGS) entry which is preliminary data.</text>
</comment>
<dbReference type="AlphaFoldDB" id="C5TBA6"/>
<evidence type="ECO:0000313" key="8">
    <source>
        <dbReference type="Proteomes" id="UP000003856"/>
    </source>
</evidence>
<organism evidence="7 8">
    <name type="scientific">Acidovorax delafieldii 2AN</name>
    <dbReference type="NCBI Taxonomy" id="573060"/>
    <lineage>
        <taxon>Bacteria</taxon>
        <taxon>Pseudomonadati</taxon>
        <taxon>Pseudomonadota</taxon>
        <taxon>Betaproteobacteria</taxon>
        <taxon>Burkholderiales</taxon>
        <taxon>Comamonadaceae</taxon>
        <taxon>Acidovorax</taxon>
    </lineage>
</organism>
<sequence length="425" mass="46200">MHSRPRWQRTVDIVLSTDPKLRQRTGMSLLALVLMVCSAMVMLLVGHAGVAPLRWVQWWAAVSIAGLALMLVLIRLRCTLHLDDPGLDIPQMAWTITSGAVAYVLAGEARGIVPSVLAMILFFGTFGLTVRQVIGIGLYALANFALAVALVGWLGDAQSGVLDTAYALMVAIVLGGCMALNMRIQHIRARLRQQRAELAQALADIRMLATRDELTGLLNRRAMLDLMQLEQRRNQRTGRNLLLALLDLDHFKAINDTHGHAAGDRALQAFTTTVRATVRGTDVLARWGGEEFVLMLCETPCEHAADLLERVRCAVAVLAVPHAPVPLTFTVSIGLARALPRRAPRSHAGARRPGPLRRQGRGPRPRGGGAPARAAPCGQRYGPHRRLGPVHPLTAMELASGPRPSRRSTRPRPAFSSGSVAGLYW</sequence>
<dbReference type="GO" id="GO:0005886">
    <property type="term" value="C:plasma membrane"/>
    <property type="evidence" value="ECO:0007669"/>
    <property type="project" value="TreeGrafter"/>
</dbReference>
<dbReference type="EC" id="2.7.7.65" evidence="1"/>
<feature type="transmembrane region" description="Helical" evidence="5">
    <location>
        <begin position="136"/>
        <end position="154"/>
    </location>
</feature>
<evidence type="ECO:0000256" key="4">
    <source>
        <dbReference type="SAM" id="MobiDB-lite"/>
    </source>
</evidence>
<feature type="region of interest" description="Disordered" evidence="4">
    <location>
        <begin position="342"/>
        <end position="425"/>
    </location>
</feature>
<evidence type="ECO:0000256" key="1">
    <source>
        <dbReference type="ARBA" id="ARBA00012528"/>
    </source>
</evidence>
<evidence type="ECO:0000259" key="6">
    <source>
        <dbReference type="PROSITE" id="PS50887"/>
    </source>
</evidence>
<dbReference type="Proteomes" id="UP000003856">
    <property type="component" value="Unassembled WGS sequence"/>
</dbReference>
<dbReference type="GO" id="GO:0052621">
    <property type="term" value="F:diguanylate cyclase activity"/>
    <property type="evidence" value="ECO:0007669"/>
    <property type="project" value="UniProtKB-EC"/>
</dbReference>
<evidence type="ECO:0000313" key="7">
    <source>
        <dbReference type="EMBL" id="EER58239.1"/>
    </source>
</evidence>
<keyword evidence="5" id="KW-1133">Transmembrane helix</keyword>
<keyword evidence="8" id="KW-1185">Reference proteome</keyword>
<gene>
    <name evidence="7" type="ORF">AcdelDRAFT_4186</name>
</gene>
<dbReference type="EMBL" id="ACQT01000316">
    <property type="protein sequence ID" value="EER58239.1"/>
    <property type="molecule type" value="Genomic_DNA"/>
</dbReference>
<reference evidence="7 8" key="1">
    <citation type="submission" date="2009-05" db="EMBL/GenBank/DDBJ databases">
        <title>The draft genome of Acidovorax delafieldii 2AN.</title>
        <authorList>
            <consortium name="US DOE Joint Genome Institute (JGI-PGF)"/>
            <person name="Lucas S."/>
            <person name="Copeland A."/>
            <person name="Lapidus A."/>
            <person name="Glavina del Rio T."/>
            <person name="Tice H."/>
            <person name="Bruce D."/>
            <person name="Goodwin L."/>
            <person name="Pitluck S."/>
            <person name="Larimer F."/>
            <person name="Land M.L."/>
            <person name="Hauser L."/>
            <person name="Shelobolina E.S."/>
            <person name="Picardal F."/>
            <person name="Roden E."/>
            <person name="Emerson D."/>
        </authorList>
    </citation>
    <scope>NUCLEOTIDE SEQUENCE [LARGE SCALE GENOMIC DNA]</scope>
    <source>
        <strain evidence="7 8">2AN</strain>
    </source>
</reference>
<dbReference type="InterPro" id="IPR000160">
    <property type="entry name" value="GGDEF_dom"/>
</dbReference>
<dbReference type="NCBIfam" id="TIGR00254">
    <property type="entry name" value="GGDEF"/>
    <property type="match status" value="1"/>
</dbReference>
<keyword evidence="3" id="KW-0175">Coiled coil</keyword>
<dbReference type="Gene3D" id="3.30.70.270">
    <property type="match status" value="1"/>
</dbReference>
<dbReference type="PANTHER" id="PTHR45138">
    <property type="entry name" value="REGULATORY COMPONENTS OF SENSORY TRANSDUCTION SYSTEM"/>
    <property type="match status" value="1"/>
</dbReference>
<proteinExistence type="predicted"/>
<evidence type="ECO:0000256" key="3">
    <source>
        <dbReference type="SAM" id="Coils"/>
    </source>
</evidence>
<feature type="domain" description="GGDEF" evidence="6">
    <location>
        <begin position="239"/>
        <end position="376"/>
    </location>
</feature>
<dbReference type="GO" id="GO:1902201">
    <property type="term" value="P:negative regulation of bacterial-type flagellum-dependent cell motility"/>
    <property type="evidence" value="ECO:0007669"/>
    <property type="project" value="TreeGrafter"/>
</dbReference>
<dbReference type="PATRIC" id="fig|573060.9.peg.745"/>
<evidence type="ECO:0000256" key="5">
    <source>
        <dbReference type="SAM" id="Phobius"/>
    </source>
</evidence>
<feature type="coiled-coil region" evidence="3">
    <location>
        <begin position="184"/>
        <end position="211"/>
    </location>
</feature>
<dbReference type="Pfam" id="PF00990">
    <property type="entry name" value="GGDEF"/>
    <property type="match status" value="1"/>
</dbReference>
<dbReference type="InterPro" id="IPR029787">
    <property type="entry name" value="Nucleotide_cyclase"/>
</dbReference>
<protein>
    <recommendedName>
        <fullName evidence="1">diguanylate cyclase</fullName>
        <ecNumber evidence="1">2.7.7.65</ecNumber>
    </recommendedName>
</protein>
<evidence type="ECO:0000256" key="2">
    <source>
        <dbReference type="ARBA" id="ARBA00034247"/>
    </source>
</evidence>
<dbReference type="InterPro" id="IPR050469">
    <property type="entry name" value="Diguanylate_Cyclase"/>
</dbReference>
<dbReference type="InterPro" id="IPR043128">
    <property type="entry name" value="Rev_trsase/Diguanyl_cyclase"/>
</dbReference>
<dbReference type="CDD" id="cd01949">
    <property type="entry name" value="GGDEF"/>
    <property type="match status" value="1"/>
</dbReference>
<keyword evidence="5" id="KW-0472">Membrane</keyword>
<feature type="transmembrane region" description="Helical" evidence="5">
    <location>
        <begin position="29"/>
        <end position="50"/>
    </location>
</feature>
<comment type="catalytic activity">
    <reaction evidence="2">
        <text>2 GTP = 3',3'-c-di-GMP + 2 diphosphate</text>
        <dbReference type="Rhea" id="RHEA:24898"/>
        <dbReference type="ChEBI" id="CHEBI:33019"/>
        <dbReference type="ChEBI" id="CHEBI:37565"/>
        <dbReference type="ChEBI" id="CHEBI:58805"/>
        <dbReference type="EC" id="2.7.7.65"/>
    </reaction>
</comment>
<accession>C5TBA6</accession>
<dbReference type="SUPFAM" id="SSF55073">
    <property type="entry name" value="Nucleotide cyclase"/>
    <property type="match status" value="1"/>
</dbReference>
<feature type="transmembrane region" description="Helical" evidence="5">
    <location>
        <begin position="112"/>
        <end position="129"/>
    </location>
</feature>
<name>C5TBA6_ACIDE</name>
<feature type="compositionally biased region" description="Low complexity" evidence="4">
    <location>
        <begin position="371"/>
        <end position="380"/>
    </location>
</feature>
<feature type="transmembrane region" description="Helical" evidence="5">
    <location>
        <begin position="166"/>
        <end position="184"/>
    </location>
</feature>
<dbReference type="RefSeq" id="WP_005799939.1">
    <property type="nucleotide sequence ID" value="NZ_ACQT01000316.1"/>
</dbReference>
<dbReference type="GO" id="GO:0043709">
    <property type="term" value="P:cell adhesion involved in single-species biofilm formation"/>
    <property type="evidence" value="ECO:0007669"/>
    <property type="project" value="TreeGrafter"/>
</dbReference>
<dbReference type="PROSITE" id="PS50887">
    <property type="entry name" value="GGDEF"/>
    <property type="match status" value="1"/>
</dbReference>